<organism evidence="1 2">
    <name type="scientific">Marinobacter adhaerens</name>
    <dbReference type="NCBI Taxonomy" id="1033846"/>
    <lineage>
        <taxon>Bacteria</taxon>
        <taxon>Pseudomonadati</taxon>
        <taxon>Pseudomonadota</taxon>
        <taxon>Gammaproteobacteria</taxon>
        <taxon>Pseudomonadales</taxon>
        <taxon>Marinobacteraceae</taxon>
        <taxon>Marinobacter</taxon>
    </lineage>
</organism>
<evidence type="ECO:0008006" key="3">
    <source>
        <dbReference type="Google" id="ProtNLM"/>
    </source>
</evidence>
<dbReference type="PROSITE" id="PS51257">
    <property type="entry name" value="PROKAR_LIPOPROTEIN"/>
    <property type="match status" value="1"/>
</dbReference>
<dbReference type="EMBL" id="JABEVQ010000002">
    <property type="protein sequence ID" value="NWN90611.1"/>
    <property type="molecule type" value="Genomic_DNA"/>
</dbReference>
<evidence type="ECO:0000313" key="2">
    <source>
        <dbReference type="Proteomes" id="UP000536442"/>
    </source>
</evidence>
<keyword evidence="2" id="KW-1185">Reference proteome</keyword>
<proteinExistence type="predicted"/>
<dbReference type="AlphaFoldDB" id="A0A851HX97"/>
<name>A0A851HX97_9GAMM</name>
<dbReference type="Proteomes" id="UP000536442">
    <property type="component" value="Unassembled WGS sequence"/>
</dbReference>
<comment type="caution">
    <text evidence="1">The sequence shown here is derived from an EMBL/GenBank/DDBJ whole genome shotgun (WGS) entry which is preliminary data.</text>
</comment>
<sequence length="269" mass="28160">MLKGLRQASTGGIVVVSFALMLSACGGGDDSDSGGSGGPSTELKPGVYDIGTDMGGVLREGLSLISPTTGEFVSGFVDNVEGSEVKAFAFGNIKFSSGKISGSIVEYKATPSPWKLIEGTLSGDVVSSERADLIASKNGKVNSISVLLRRSGVSDSGITLEKLSATYSTPDSTSAITITENGEITGDAHSCSNILGEVVIPDTSINVFKVTYKAEAFNCSGLPSEEVLGDDLKGEYSGLGTFDEHTNKLIFYTRNDNEKVAWMFEGIRH</sequence>
<evidence type="ECO:0000313" key="1">
    <source>
        <dbReference type="EMBL" id="NWN90611.1"/>
    </source>
</evidence>
<accession>A0A851HX97</accession>
<reference evidence="1 2" key="1">
    <citation type="submission" date="2020-03" db="EMBL/GenBank/DDBJ databases">
        <title>Metagenomic, metatranscriptomic, and metabolomic analyses revealed the key microbes and metabolic features during the fermentation of ganjang, Korean traditional soy sauce.</title>
        <authorList>
            <person name="Chun B.H."/>
            <person name="Jeon C.O."/>
        </authorList>
    </citation>
    <scope>NUCLEOTIDE SEQUENCE [LARGE SCALE GENOMIC DNA]</scope>
    <source>
        <strain evidence="1 2">KG14</strain>
    </source>
</reference>
<gene>
    <name evidence="1" type="ORF">HLV39_03725</name>
</gene>
<protein>
    <recommendedName>
        <fullName evidence="3">Lipoprotein</fullName>
    </recommendedName>
</protein>